<reference evidence="1 2" key="1">
    <citation type="submission" date="2019-08" db="EMBL/GenBank/DDBJ databases">
        <title>Whole genome of Aphis craccivora.</title>
        <authorList>
            <person name="Voronova N.V."/>
            <person name="Shulinski R.S."/>
            <person name="Bandarenka Y.V."/>
            <person name="Zhorov D.G."/>
            <person name="Warner D."/>
        </authorList>
    </citation>
    <scope>NUCLEOTIDE SEQUENCE [LARGE SCALE GENOMIC DNA]</scope>
    <source>
        <strain evidence="1">180601</strain>
        <tissue evidence="1">Whole Body</tissue>
    </source>
</reference>
<organism evidence="1 2">
    <name type="scientific">Aphis craccivora</name>
    <name type="common">Cowpea aphid</name>
    <dbReference type="NCBI Taxonomy" id="307492"/>
    <lineage>
        <taxon>Eukaryota</taxon>
        <taxon>Metazoa</taxon>
        <taxon>Ecdysozoa</taxon>
        <taxon>Arthropoda</taxon>
        <taxon>Hexapoda</taxon>
        <taxon>Insecta</taxon>
        <taxon>Pterygota</taxon>
        <taxon>Neoptera</taxon>
        <taxon>Paraneoptera</taxon>
        <taxon>Hemiptera</taxon>
        <taxon>Sternorrhyncha</taxon>
        <taxon>Aphidomorpha</taxon>
        <taxon>Aphidoidea</taxon>
        <taxon>Aphididae</taxon>
        <taxon>Aphidini</taxon>
        <taxon>Aphis</taxon>
        <taxon>Aphis</taxon>
    </lineage>
</organism>
<protein>
    <submittedName>
        <fullName evidence="1">Annexin</fullName>
    </submittedName>
</protein>
<comment type="caution">
    <text evidence="1">The sequence shown here is derived from an EMBL/GenBank/DDBJ whole genome shotgun (WGS) entry which is preliminary data.</text>
</comment>
<dbReference type="Proteomes" id="UP000478052">
    <property type="component" value="Unassembled WGS sequence"/>
</dbReference>
<keyword evidence="2" id="KW-1185">Reference proteome</keyword>
<evidence type="ECO:0000313" key="1">
    <source>
        <dbReference type="EMBL" id="KAF0736582.1"/>
    </source>
</evidence>
<proteinExistence type="predicted"/>
<sequence>MIDYVEGKDHSITGVVPPLPRRDPTKKKKKVRFARVSLRAARVSPRERLGRPLTVVDVPGILCGPQREDLPADQLERAIALQEAEESFRRFYKMVEEILTLKEVEERARQAAEAAVLHD</sequence>
<dbReference type="EMBL" id="VUJU01008034">
    <property type="protein sequence ID" value="KAF0736582.1"/>
    <property type="molecule type" value="Genomic_DNA"/>
</dbReference>
<evidence type="ECO:0000313" key="2">
    <source>
        <dbReference type="Proteomes" id="UP000478052"/>
    </source>
</evidence>
<accession>A0A6G0X933</accession>
<gene>
    <name evidence="1" type="ORF">FWK35_00023746</name>
</gene>
<dbReference type="AlphaFoldDB" id="A0A6G0X933"/>
<name>A0A6G0X933_APHCR</name>